<keyword evidence="3" id="KW-0408">Iron</keyword>
<evidence type="ECO:0000256" key="2">
    <source>
        <dbReference type="ARBA" id="ARBA00022723"/>
    </source>
</evidence>
<dbReference type="GO" id="GO:0003824">
    <property type="term" value="F:catalytic activity"/>
    <property type="evidence" value="ECO:0007669"/>
    <property type="project" value="InterPro"/>
</dbReference>
<dbReference type="OrthoDB" id="5420460at2"/>
<sequence length="288" mass="33287">MKLKEKMEKALKIKEYNFGNKINFSYPHKTLAVTTTGNECSLKCAHCNGHYLKNMTCIDNLCEKIRKREIKSFLISGGCSFKGDVPIIRYVEEIRTLKQQGYRLNAHLGLMSEENIKNISKYLDVVSFDLVLDNDTIKEVYKIDKTKEDYINTYKILKKYVKVIPHICIGLYRGKIKGEYEVLKFLEKENPRGITFIVLIPTKGTDYESINPPKIEDVIDIICEARIKFPNIPINLGCMRPRGRYRKILDEMAIYSGVNNIVLPSKEAIGKAERLRYDIQILEECCVL</sequence>
<keyword evidence="4" id="KW-0411">Iron-sulfur</keyword>
<dbReference type="GO" id="GO:0051536">
    <property type="term" value="F:iron-sulfur cluster binding"/>
    <property type="evidence" value="ECO:0007669"/>
    <property type="project" value="UniProtKB-KW"/>
</dbReference>
<dbReference type="Gene3D" id="3.20.20.70">
    <property type="entry name" value="Aldolase class I"/>
    <property type="match status" value="1"/>
</dbReference>
<name>A0A1M5RFW4_9FIRM</name>
<protein>
    <recommendedName>
        <fullName evidence="5">Elp3/MiaA/NifB-like radical SAM core domain-containing protein</fullName>
    </recommendedName>
</protein>
<dbReference type="RefSeq" id="WP_072724932.1">
    <property type="nucleotide sequence ID" value="NZ_FQXH01000012.1"/>
</dbReference>
<dbReference type="GO" id="GO:0046872">
    <property type="term" value="F:metal ion binding"/>
    <property type="evidence" value="ECO:0007669"/>
    <property type="project" value="UniProtKB-KW"/>
</dbReference>
<dbReference type="SMART" id="SM00729">
    <property type="entry name" value="Elp3"/>
    <property type="match status" value="1"/>
</dbReference>
<dbReference type="Proteomes" id="UP000242520">
    <property type="component" value="Unassembled WGS sequence"/>
</dbReference>
<dbReference type="EMBL" id="FQXH01000012">
    <property type="protein sequence ID" value="SHH25016.1"/>
    <property type="molecule type" value="Genomic_DNA"/>
</dbReference>
<evidence type="ECO:0000259" key="5">
    <source>
        <dbReference type="SMART" id="SM00729"/>
    </source>
</evidence>
<evidence type="ECO:0000256" key="3">
    <source>
        <dbReference type="ARBA" id="ARBA00023004"/>
    </source>
</evidence>
<dbReference type="InterPro" id="IPR013785">
    <property type="entry name" value="Aldolase_TIM"/>
</dbReference>
<gene>
    <name evidence="6" type="ORF">SAMN02744040_01360</name>
</gene>
<dbReference type="InterPro" id="IPR058240">
    <property type="entry name" value="rSAM_sf"/>
</dbReference>
<evidence type="ECO:0000256" key="4">
    <source>
        <dbReference type="ARBA" id="ARBA00023014"/>
    </source>
</evidence>
<dbReference type="InterPro" id="IPR007197">
    <property type="entry name" value="rSAM"/>
</dbReference>
<dbReference type="SUPFAM" id="SSF102114">
    <property type="entry name" value="Radical SAM enzymes"/>
    <property type="match status" value="1"/>
</dbReference>
<dbReference type="PANTHER" id="PTHR43288">
    <property type="entry name" value="BIOTIN SYNTHASE-RELATED PROTEIN, RADICAL SAM SUPERFAMILY"/>
    <property type="match status" value="1"/>
</dbReference>
<dbReference type="STRING" id="1123350.SAMN02744040_01360"/>
<evidence type="ECO:0000313" key="6">
    <source>
        <dbReference type="EMBL" id="SHH25016.1"/>
    </source>
</evidence>
<proteinExistence type="predicted"/>
<dbReference type="SFLD" id="SFLDG01113">
    <property type="entry name" value="Uncharacterised_Radical_SAM_Su"/>
    <property type="match status" value="1"/>
</dbReference>
<accession>A0A1M5RFW4</accession>
<dbReference type="PANTHER" id="PTHR43288:SF2">
    <property type="entry name" value="RADICAL SAM CORE DOMAIN-CONTAINING PROTEIN"/>
    <property type="match status" value="1"/>
</dbReference>
<dbReference type="SFLD" id="SFLDS00029">
    <property type="entry name" value="Radical_SAM"/>
    <property type="match status" value="1"/>
</dbReference>
<reference evidence="7" key="1">
    <citation type="submission" date="2016-11" db="EMBL/GenBank/DDBJ databases">
        <authorList>
            <person name="Varghese N."/>
            <person name="Submissions S."/>
        </authorList>
    </citation>
    <scope>NUCLEOTIDE SEQUENCE [LARGE SCALE GENOMIC DNA]</scope>
    <source>
        <strain evidence="7">DSM 15285</strain>
    </source>
</reference>
<evidence type="ECO:0000313" key="7">
    <source>
        <dbReference type="Proteomes" id="UP000242520"/>
    </source>
</evidence>
<dbReference type="InterPro" id="IPR006638">
    <property type="entry name" value="Elp3/MiaA/NifB-like_rSAM"/>
</dbReference>
<keyword evidence="2" id="KW-0479">Metal-binding</keyword>
<evidence type="ECO:0000256" key="1">
    <source>
        <dbReference type="ARBA" id="ARBA00022691"/>
    </source>
</evidence>
<organism evidence="6 7">
    <name type="scientific">Tepidibacter thalassicus DSM 15285</name>
    <dbReference type="NCBI Taxonomy" id="1123350"/>
    <lineage>
        <taxon>Bacteria</taxon>
        <taxon>Bacillati</taxon>
        <taxon>Bacillota</taxon>
        <taxon>Clostridia</taxon>
        <taxon>Peptostreptococcales</taxon>
        <taxon>Peptostreptococcaceae</taxon>
        <taxon>Tepidibacter</taxon>
    </lineage>
</organism>
<dbReference type="AlphaFoldDB" id="A0A1M5RFW4"/>
<keyword evidence="1" id="KW-0949">S-adenosyl-L-methionine</keyword>
<keyword evidence="7" id="KW-1185">Reference proteome</keyword>
<feature type="domain" description="Elp3/MiaA/NifB-like radical SAM core" evidence="5">
    <location>
        <begin position="30"/>
        <end position="224"/>
    </location>
</feature>